<dbReference type="PANTHER" id="PTHR48048:SF45">
    <property type="entry name" value="GLYCOSYLTRANSFERASE"/>
    <property type="match status" value="1"/>
</dbReference>
<reference evidence="6" key="1">
    <citation type="submission" date="2018-05" db="EMBL/GenBank/DDBJ databases">
        <title>Draft genome of Mucuna pruriens seed.</title>
        <authorList>
            <person name="Nnadi N.E."/>
            <person name="Vos R."/>
            <person name="Hasami M.H."/>
            <person name="Devisetty U.K."/>
            <person name="Aguiy J.C."/>
        </authorList>
    </citation>
    <scope>NUCLEOTIDE SEQUENCE [LARGE SCALE GENOMIC DNA]</scope>
    <source>
        <strain evidence="6">JCA_2017</strain>
    </source>
</reference>
<dbReference type="Proteomes" id="UP000257109">
    <property type="component" value="Unassembled WGS sequence"/>
</dbReference>
<dbReference type="EC" id="2.4.1.-" evidence="4"/>
<dbReference type="STRING" id="157652.A0A371FNH8"/>
<evidence type="ECO:0000256" key="3">
    <source>
        <dbReference type="RuleBase" id="RU003718"/>
    </source>
</evidence>
<dbReference type="GO" id="GO:0035251">
    <property type="term" value="F:UDP-glucosyltransferase activity"/>
    <property type="evidence" value="ECO:0007669"/>
    <property type="project" value="InterPro"/>
</dbReference>
<organism evidence="6 7">
    <name type="scientific">Mucuna pruriens</name>
    <name type="common">Velvet bean</name>
    <name type="synonym">Dolichos pruriens</name>
    <dbReference type="NCBI Taxonomy" id="157652"/>
    <lineage>
        <taxon>Eukaryota</taxon>
        <taxon>Viridiplantae</taxon>
        <taxon>Streptophyta</taxon>
        <taxon>Embryophyta</taxon>
        <taxon>Tracheophyta</taxon>
        <taxon>Spermatophyta</taxon>
        <taxon>Magnoliopsida</taxon>
        <taxon>eudicotyledons</taxon>
        <taxon>Gunneridae</taxon>
        <taxon>Pentapetalae</taxon>
        <taxon>rosids</taxon>
        <taxon>fabids</taxon>
        <taxon>Fabales</taxon>
        <taxon>Fabaceae</taxon>
        <taxon>Papilionoideae</taxon>
        <taxon>50 kb inversion clade</taxon>
        <taxon>NPAAA clade</taxon>
        <taxon>indigoferoid/millettioid clade</taxon>
        <taxon>Phaseoleae</taxon>
        <taxon>Mucuna</taxon>
    </lineage>
</organism>
<name>A0A371FNH8_MUCPR</name>
<evidence type="ECO:0000256" key="5">
    <source>
        <dbReference type="SAM" id="Phobius"/>
    </source>
</evidence>
<accession>A0A371FNH8</accession>
<keyword evidence="3" id="KW-0328">Glycosyltransferase</keyword>
<dbReference type="InterPro" id="IPR050481">
    <property type="entry name" value="UDP-glycosyltransf_plant"/>
</dbReference>
<comment type="caution">
    <text evidence="6">The sequence shown here is derived from an EMBL/GenBank/DDBJ whole genome shotgun (WGS) entry which is preliminary data.</text>
</comment>
<dbReference type="FunFam" id="3.40.50.2000:FF:000056">
    <property type="entry name" value="Glycosyltransferase"/>
    <property type="match status" value="1"/>
</dbReference>
<keyword evidence="7" id="KW-1185">Reference proteome</keyword>
<dbReference type="OrthoDB" id="5835829at2759"/>
<dbReference type="SUPFAM" id="SSF53756">
    <property type="entry name" value="UDP-Glycosyltransferase/glycogen phosphorylase"/>
    <property type="match status" value="1"/>
</dbReference>
<keyword evidence="2 3" id="KW-0808">Transferase</keyword>
<keyword evidence="5" id="KW-0812">Transmembrane</keyword>
<dbReference type="InterPro" id="IPR002213">
    <property type="entry name" value="UDP_glucos_trans"/>
</dbReference>
<dbReference type="AlphaFoldDB" id="A0A371FNH8"/>
<comment type="similarity">
    <text evidence="1 3">Belongs to the UDP-glycosyltransferase family.</text>
</comment>
<dbReference type="CDD" id="cd03784">
    <property type="entry name" value="GT1_Gtf-like"/>
    <property type="match status" value="1"/>
</dbReference>
<evidence type="ECO:0000313" key="7">
    <source>
        <dbReference type="Proteomes" id="UP000257109"/>
    </source>
</evidence>
<feature type="transmembrane region" description="Helical" evidence="5">
    <location>
        <begin position="466"/>
        <end position="485"/>
    </location>
</feature>
<gene>
    <name evidence="6" type="primary">GT6</name>
    <name evidence="6" type="ORF">CR513_39637</name>
</gene>
<evidence type="ECO:0000256" key="4">
    <source>
        <dbReference type="RuleBase" id="RU362057"/>
    </source>
</evidence>
<dbReference type="InterPro" id="IPR035595">
    <property type="entry name" value="UDP_glycos_trans_CS"/>
</dbReference>
<proteinExistence type="inferred from homology"/>
<dbReference type="PANTHER" id="PTHR48048">
    <property type="entry name" value="GLYCOSYLTRANSFERASE"/>
    <property type="match status" value="1"/>
</dbReference>
<dbReference type="EMBL" id="QJKJ01008404">
    <property type="protein sequence ID" value="RDX79886.1"/>
    <property type="molecule type" value="Genomic_DNA"/>
</dbReference>
<keyword evidence="5" id="KW-0472">Membrane</keyword>
<sequence length="513" mass="57287">MKKEARLVFIPSPEVGHIVATIEFAKLLTKRDDRLWITLLVINLPFDPTIGDYTHSHASQRIEIINLPECPSESTTIIDLLEKHKPNVKQVVSNLPSTPPLAAFVVDMFCTTMIDVAKHFEVPSLVFFTSGVAFLGLLLRLHTLREQDNIDFKDSHTDLVIPSFANPVPSMALPTFTLHKEWESFFLAFGRGLKEADAIIVNSFQELESHAVHSFSDGPLPIFPVGPILNPKPKPHAQADNTQIFNWLDHQPPSSVVFLCFGSVGFLPEDQVREIALALEHSGARFLWSLRKPPPKGSHIRTPPSDYLLSDLDAVLPGFLDRTAGIGKVIGWAPQAQILAHPATGGFVSHCGWNSTLESIYFGVPIATWPLFAEQQSNAFELVRELKIAVEVALDYRMDVKVGITTLLSADKIEKGIRSVLNIDEDKRKRVKEMSEQSKKTLLEGGWWDGNRCWSGGLPLDFSKGLYLEGLDAVSFILLTLYIYFIQAMKTDRLQNVLNVMKNVPDVECVVHQ</sequence>
<evidence type="ECO:0000256" key="1">
    <source>
        <dbReference type="ARBA" id="ARBA00009995"/>
    </source>
</evidence>
<evidence type="ECO:0000256" key="2">
    <source>
        <dbReference type="ARBA" id="ARBA00022679"/>
    </source>
</evidence>
<keyword evidence="5" id="KW-1133">Transmembrane helix</keyword>
<protein>
    <recommendedName>
        <fullName evidence="4">Glycosyltransferase</fullName>
        <ecNumber evidence="4">2.4.1.-</ecNumber>
    </recommendedName>
</protein>
<dbReference type="Gene3D" id="3.40.50.2000">
    <property type="entry name" value="Glycogen Phosphorylase B"/>
    <property type="match status" value="2"/>
</dbReference>
<evidence type="ECO:0000313" key="6">
    <source>
        <dbReference type="EMBL" id="RDX79886.1"/>
    </source>
</evidence>
<dbReference type="PROSITE" id="PS00375">
    <property type="entry name" value="UDPGT"/>
    <property type="match status" value="1"/>
</dbReference>
<dbReference type="Pfam" id="PF00201">
    <property type="entry name" value="UDPGT"/>
    <property type="match status" value="1"/>
</dbReference>
<feature type="non-terminal residue" evidence="6">
    <location>
        <position position="1"/>
    </location>
</feature>